<dbReference type="Pfam" id="PF14131">
    <property type="entry name" value="DUF4298"/>
    <property type="match status" value="1"/>
</dbReference>
<organism evidence="1 2">
    <name type="scientific">Psychrobacter communis</name>
    <dbReference type="NCBI Taxonomy" id="2762238"/>
    <lineage>
        <taxon>Bacteria</taxon>
        <taxon>Pseudomonadati</taxon>
        <taxon>Pseudomonadota</taxon>
        <taxon>Gammaproteobacteria</taxon>
        <taxon>Moraxellales</taxon>
        <taxon>Moraxellaceae</taxon>
        <taxon>Psychrobacter</taxon>
    </lineage>
</organism>
<proteinExistence type="predicted"/>
<gene>
    <name evidence="1" type="ORF">H9653_06990</name>
</gene>
<reference evidence="1 2" key="1">
    <citation type="submission" date="2020-08" db="EMBL/GenBank/DDBJ databases">
        <title>A Genomic Blueprint of the Chicken Gut Microbiome.</title>
        <authorList>
            <person name="Gilroy R."/>
            <person name="Ravi A."/>
            <person name="Getino M."/>
            <person name="Pursley I."/>
            <person name="Horton D.L."/>
            <person name="Alikhan N.-F."/>
            <person name="Baker D."/>
            <person name="Gharbi K."/>
            <person name="Hall N."/>
            <person name="Watson M."/>
            <person name="Adriaenssens E.M."/>
            <person name="Foster-Nyarko E."/>
            <person name="Jarju S."/>
            <person name="Secka A."/>
            <person name="Antonio M."/>
            <person name="Oren A."/>
            <person name="Chaudhuri R."/>
            <person name="La Ragione R.M."/>
            <person name="Hildebrand F."/>
            <person name="Pallen M.J."/>
        </authorList>
    </citation>
    <scope>NUCLEOTIDE SEQUENCE [LARGE SCALE GENOMIC DNA]</scope>
    <source>
        <strain evidence="1 2">Sa4CVA2</strain>
    </source>
</reference>
<evidence type="ECO:0000313" key="1">
    <source>
        <dbReference type="EMBL" id="MBD7947761.1"/>
    </source>
</evidence>
<keyword evidence="2" id="KW-1185">Reference proteome</keyword>
<sequence>MTEDNFEKYNPQELQQKYEEWCELHRQQLEAQQQFLRAEALQNELKKYYLNPQWMTDREADLPIEHSGQAHSIFSEDALWSMLSDHDELARKWMRLGLDAIDRR</sequence>
<dbReference type="EMBL" id="JACSQR010000015">
    <property type="protein sequence ID" value="MBD7947761.1"/>
    <property type="molecule type" value="Genomic_DNA"/>
</dbReference>
<dbReference type="Proteomes" id="UP000606724">
    <property type="component" value="Unassembled WGS sequence"/>
</dbReference>
<dbReference type="RefSeq" id="WP_191691498.1">
    <property type="nucleotide sequence ID" value="NZ_JACSQR010000015.1"/>
</dbReference>
<comment type="caution">
    <text evidence="1">The sequence shown here is derived from an EMBL/GenBank/DDBJ whole genome shotgun (WGS) entry which is preliminary data.</text>
</comment>
<name>A0ABR8RJ15_9GAMM</name>
<evidence type="ECO:0000313" key="2">
    <source>
        <dbReference type="Proteomes" id="UP000606724"/>
    </source>
</evidence>
<accession>A0ABR8RJ15</accession>
<dbReference type="InterPro" id="IPR025384">
    <property type="entry name" value="DUF4298"/>
</dbReference>
<protein>
    <submittedName>
        <fullName evidence="1">DUF4298 domain-containing protein</fullName>
    </submittedName>
</protein>